<dbReference type="Proteomes" id="UP001185984">
    <property type="component" value="Unassembled WGS sequence"/>
</dbReference>
<name>A0ABU3ZSY9_9SPHN</name>
<proteinExistence type="predicted"/>
<dbReference type="RefSeq" id="WP_317515775.1">
    <property type="nucleotide sequence ID" value="NZ_JAPTHD010000001.1"/>
</dbReference>
<organism evidence="1 2">
    <name type="scientific">Sphingobium naphthae</name>
    <dbReference type="NCBI Taxonomy" id="1886786"/>
    <lineage>
        <taxon>Bacteria</taxon>
        <taxon>Pseudomonadati</taxon>
        <taxon>Pseudomonadota</taxon>
        <taxon>Alphaproteobacteria</taxon>
        <taxon>Sphingomonadales</taxon>
        <taxon>Sphingomonadaceae</taxon>
        <taxon>Sphingobium</taxon>
    </lineage>
</organism>
<gene>
    <name evidence="1" type="ORF">O0R41_03335</name>
</gene>
<protein>
    <submittedName>
        <fullName evidence="1">Uncharacterized protein</fullName>
    </submittedName>
</protein>
<sequence>MRDHYDARLWNDGHEELHASMDRLLRRIMQAFHVLHRIHWAAPWADQRGSCGR</sequence>
<evidence type="ECO:0000313" key="2">
    <source>
        <dbReference type="Proteomes" id="UP001185984"/>
    </source>
</evidence>
<evidence type="ECO:0000313" key="1">
    <source>
        <dbReference type="EMBL" id="MDV5822629.1"/>
    </source>
</evidence>
<dbReference type="EMBL" id="JAPTHD010000001">
    <property type="protein sequence ID" value="MDV5822629.1"/>
    <property type="molecule type" value="Genomic_DNA"/>
</dbReference>
<comment type="caution">
    <text evidence="1">The sequence shown here is derived from an EMBL/GenBank/DDBJ whole genome shotgun (WGS) entry which is preliminary data.</text>
</comment>
<keyword evidence="2" id="KW-1185">Reference proteome</keyword>
<reference evidence="2" key="1">
    <citation type="journal article" date="2022" name="J Environ Chem Eng">
        <title>Biodegradation of petroleum oil using a constructed nonpathogenic and heavy metal-tolerant bacterial consortium isolated from marine sponges.</title>
        <authorList>
            <person name="Dechsakulwatana C."/>
            <person name="Rungsihiranrut A."/>
            <person name="Muangchinda C."/>
            <person name="Ningthoujam R."/>
            <person name="Klankeo P."/>
            <person name="Pinyakong O."/>
        </authorList>
    </citation>
    <scope>NUCLEOTIDE SEQUENCE [LARGE SCALE GENOMIC DNA]</scope>
    <source>
        <strain evidence="2">MO2-4</strain>
    </source>
</reference>
<accession>A0ABU3ZSY9</accession>